<dbReference type="InterPro" id="IPR023772">
    <property type="entry name" value="DNA-bd_HTH_TetR-type_CS"/>
</dbReference>
<dbReference type="Pfam" id="PF00440">
    <property type="entry name" value="TetR_N"/>
    <property type="match status" value="1"/>
</dbReference>
<dbReference type="GO" id="GO:0000976">
    <property type="term" value="F:transcription cis-regulatory region binding"/>
    <property type="evidence" value="ECO:0007669"/>
    <property type="project" value="TreeGrafter"/>
</dbReference>
<evidence type="ECO:0000259" key="5">
    <source>
        <dbReference type="PROSITE" id="PS50977"/>
    </source>
</evidence>
<sequence length="217" mass="24292">MTTAPTEKTARRIEATAVELFFREGYPKTSIREITSALGLTPGALYNHFRSKEELLYAIVSKTHAAIEQTLEEALLRAGDDPVRQLWEVTRSLTVFYTEHQKEAIISKQEYKRLPDPHPAEMLSSERRIRRTVERILERGVRQELFHLTLPGGREADIPIMAKAILDQMINAGVWFRPDGRLGVADLADQYAGLLVQMAGVAPDVARAATLPSTGRA</sequence>
<dbReference type="InterPro" id="IPR009057">
    <property type="entry name" value="Homeodomain-like_sf"/>
</dbReference>
<evidence type="ECO:0000313" key="7">
    <source>
        <dbReference type="Proteomes" id="UP000247892"/>
    </source>
</evidence>
<accession>A0A318LSA9</accession>
<dbReference type="SUPFAM" id="SSF48498">
    <property type="entry name" value="Tetracyclin repressor-like, C-terminal domain"/>
    <property type="match status" value="1"/>
</dbReference>
<feature type="DNA-binding region" description="H-T-H motif" evidence="4">
    <location>
        <begin position="30"/>
        <end position="49"/>
    </location>
</feature>
<dbReference type="Pfam" id="PF17932">
    <property type="entry name" value="TetR_C_24"/>
    <property type="match status" value="1"/>
</dbReference>
<keyword evidence="1" id="KW-0805">Transcription regulation</keyword>
<comment type="caution">
    <text evidence="6">The sequence shown here is derived from an EMBL/GenBank/DDBJ whole genome shotgun (WGS) entry which is preliminary data.</text>
</comment>
<dbReference type="OrthoDB" id="1669699at2"/>
<evidence type="ECO:0000256" key="4">
    <source>
        <dbReference type="PROSITE-ProRule" id="PRU00335"/>
    </source>
</evidence>
<gene>
    <name evidence="6" type="ORF">BA062_13945</name>
</gene>
<keyword evidence="3" id="KW-0804">Transcription</keyword>
<proteinExistence type="predicted"/>
<dbReference type="PRINTS" id="PR00455">
    <property type="entry name" value="HTHTETR"/>
</dbReference>
<dbReference type="PANTHER" id="PTHR30055">
    <property type="entry name" value="HTH-TYPE TRANSCRIPTIONAL REGULATOR RUTR"/>
    <property type="match status" value="1"/>
</dbReference>
<dbReference type="Gene3D" id="1.10.357.10">
    <property type="entry name" value="Tetracycline Repressor, domain 2"/>
    <property type="match status" value="1"/>
</dbReference>
<dbReference type="GO" id="GO:0003700">
    <property type="term" value="F:DNA-binding transcription factor activity"/>
    <property type="evidence" value="ECO:0007669"/>
    <property type="project" value="TreeGrafter"/>
</dbReference>
<name>A0A318LSA9_9PSEU</name>
<evidence type="ECO:0000256" key="2">
    <source>
        <dbReference type="ARBA" id="ARBA00023125"/>
    </source>
</evidence>
<dbReference type="PANTHER" id="PTHR30055:SF234">
    <property type="entry name" value="HTH-TYPE TRANSCRIPTIONAL REGULATOR BETI"/>
    <property type="match status" value="1"/>
</dbReference>
<dbReference type="InterPro" id="IPR050109">
    <property type="entry name" value="HTH-type_TetR-like_transc_reg"/>
</dbReference>
<dbReference type="AlphaFoldDB" id="A0A318LSA9"/>
<reference evidence="6 7" key="1">
    <citation type="submission" date="2016-07" db="EMBL/GenBank/DDBJ databases">
        <title>Draft genome sequence of Prauserella sp. YIM 121212, isolated from alkaline soil.</title>
        <authorList>
            <person name="Ruckert C."/>
            <person name="Albersmeier A."/>
            <person name="Jiang C.-L."/>
            <person name="Jiang Y."/>
            <person name="Kalinowski J."/>
            <person name="Schneider O."/>
            <person name="Winkler A."/>
            <person name="Zotchev S.B."/>
        </authorList>
    </citation>
    <scope>NUCLEOTIDE SEQUENCE [LARGE SCALE GENOMIC DNA]</scope>
    <source>
        <strain evidence="6 7">YIM 121212</strain>
    </source>
</reference>
<evidence type="ECO:0000313" key="6">
    <source>
        <dbReference type="EMBL" id="PXY36490.1"/>
    </source>
</evidence>
<organism evidence="6 7">
    <name type="scientific">Prauserella flavalba</name>
    <dbReference type="NCBI Taxonomy" id="1477506"/>
    <lineage>
        <taxon>Bacteria</taxon>
        <taxon>Bacillati</taxon>
        <taxon>Actinomycetota</taxon>
        <taxon>Actinomycetes</taxon>
        <taxon>Pseudonocardiales</taxon>
        <taxon>Pseudonocardiaceae</taxon>
        <taxon>Prauserella</taxon>
    </lineage>
</organism>
<dbReference type="RefSeq" id="WP_110336502.1">
    <property type="nucleotide sequence ID" value="NZ_JBHVKT010000001.1"/>
</dbReference>
<keyword evidence="2 4" id="KW-0238">DNA-binding</keyword>
<dbReference type="InterPro" id="IPR041490">
    <property type="entry name" value="KstR2_TetR_C"/>
</dbReference>
<dbReference type="PROSITE" id="PS01081">
    <property type="entry name" value="HTH_TETR_1"/>
    <property type="match status" value="1"/>
</dbReference>
<keyword evidence="7" id="KW-1185">Reference proteome</keyword>
<evidence type="ECO:0000256" key="1">
    <source>
        <dbReference type="ARBA" id="ARBA00023015"/>
    </source>
</evidence>
<dbReference type="InterPro" id="IPR001647">
    <property type="entry name" value="HTH_TetR"/>
</dbReference>
<dbReference type="Proteomes" id="UP000247892">
    <property type="component" value="Unassembled WGS sequence"/>
</dbReference>
<dbReference type="InterPro" id="IPR036271">
    <property type="entry name" value="Tet_transcr_reg_TetR-rel_C_sf"/>
</dbReference>
<dbReference type="EMBL" id="MASU01000005">
    <property type="protein sequence ID" value="PXY36490.1"/>
    <property type="molecule type" value="Genomic_DNA"/>
</dbReference>
<feature type="domain" description="HTH tetR-type" evidence="5">
    <location>
        <begin position="7"/>
        <end position="67"/>
    </location>
</feature>
<dbReference type="PROSITE" id="PS50977">
    <property type="entry name" value="HTH_TETR_2"/>
    <property type="match status" value="1"/>
</dbReference>
<evidence type="ECO:0000256" key="3">
    <source>
        <dbReference type="ARBA" id="ARBA00023163"/>
    </source>
</evidence>
<protein>
    <recommendedName>
        <fullName evidence="5">HTH tetR-type domain-containing protein</fullName>
    </recommendedName>
</protein>
<dbReference type="SUPFAM" id="SSF46689">
    <property type="entry name" value="Homeodomain-like"/>
    <property type="match status" value="1"/>
</dbReference>